<dbReference type="Proteomes" id="UP000268469">
    <property type="component" value="Unassembled WGS sequence"/>
</dbReference>
<dbReference type="InterPro" id="IPR036653">
    <property type="entry name" value="CinA-like_C"/>
</dbReference>
<evidence type="ECO:0000313" key="3">
    <source>
        <dbReference type="Proteomes" id="UP000268469"/>
    </source>
</evidence>
<dbReference type="PANTHER" id="PTHR13939:SF0">
    <property type="entry name" value="NMN AMIDOHYDROLASE-LIKE PROTEIN YFAY"/>
    <property type="match status" value="1"/>
</dbReference>
<dbReference type="InterPro" id="IPR050101">
    <property type="entry name" value="CinA"/>
</dbReference>
<reference evidence="2 3" key="1">
    <citation type="submission" date="2018-06" db="EMBL/GenBank/DDBJ databases">
        <title>Extensive metabolic versatility and redundancy in microbially diverse, dynamic hydrothermal sediments.</title>
        <authorList>
            <person name="Dombrowski N."/>
            <person name="Teske A."/>
            <person name="Baker B.J."/>
        </authorList>
    </citation>
    <scope>NUCLEOTIDE SEQUENCE [LARGE SCALE GENOMIC DNA]</scope>
    <source>
        <strain evidence="2">B36_G15</strain>
    </source>
</reference>
<feature type="domain" description="MoaB/Mog" evidence="1">
    <location>
        <begin position="5"/>
        <end position="137"/>
    </location>
</feature>
<dbReference type="NCBIfam" id="TIGR00199">
    <property type="entry name" value="PncC_domain"/>
    <property type="match status" value="1"/>
</dbReference>
<dbReference type="InterPro" id="IPR001453">
    <property type="entry name" value="MoaB/Mog_dom"/>
</dbReference>
<sequence>MKPAQILITGSELLDGIIPETNSLSIIRLLAKIGIPVKKVVMVRDELGAIQSGLRVMMKTAGFIFISGGLGPTPDDLTRKAVEKTLKAEAKKTFPNPIGTAPGYMYEKGESIIFLLPGVHDELVAVLKSILRYLKGRFRLQPLSRFPLRTIGIGESHLMELLSDLEVRYYPTIFGVDLYFKTESDRRKARHRIRPYIYSIKEPLEVKIGRLLKKRGLHLSVAESCTGGMLGSLITQVSGSSRYFLGGIIAYDNRVKEKVLGIPERVLTTEGAVSLRTALLMAKGVRKLLGTDFGIGITGIAGPTGGTREKPVGLVYISISGREFDYGLKYRFTGDRFRIRVRACYHALDLLRRYLEGAII</sequence>
<evidence type="ECO:0000313" key="2">
    <source>
        <dbReference type="EMBL" id="RKX70866.1"/>
    </source>
</evidence>
<dbReference type="SUPFAM" id="SSF142433">
    <property type="entry name" value="CinA-like"/>
    <property type="match status" value="1"/>
</dbReference>
<dbReference type="AlphaFoldDB" id="A0A660SL88"/>
<dbReference type="InterPro" id="IPR008136">
    <property type="entry name" value="CinA_C"/>
</dbReference>
<dbReference type="Gene3D" id="3.90.950.20">
    <property type="entry name" value="CinA-like"/>
    <property type="match status" value="1"/>
</dbReference>
<comment type="caution">
    <text evidence="2">The sequence shown here is derived from an EMBL/GenBank/DDBJ whole genome shotgun (WGS) entry which is preliminary data.</text>
</comment>
<dbReference type="Pfam" id="PF00994">
    <property type="entry name" value="MoCF_biosynth"/>
    <property type="match status" value="1"/>
</dbReference>
<gene>
    <name evidence="2" type="ORF">DRP53_03465</name>
</gene>
<dbReference type="SUPFAM" id="SSF53218">
    <property type="entry name" value="Molybdenum cofactor biosynthesis proteins"/>
    <property type="match status" value="1"/>
</dbReference>
<dbReference type="InterPro" id="IPR036425">
    <property type="entry name" value="MoaB/Mog-like_dom_sf"/>
</dbReference>
<dbReference type="Pfam" id="PF02464">
    <property type="entry name" value="CinA"/>
    <property type="match status" value="1"/>
</dbReference>
<name>A0A660SL88_UNCW3</name>
<organism evidence="2 3">
    <name type="scientific">candidate division WOR-3 bacterium</name>
    <dbReference type="NCBI Taxonomy" id="2052148"/>
    <lineage>
        <taxon>Bacteria</taxon>
        <taxon>Bacteria division WOR-3</taxon>
    </lineage>
</organism>
<dbReference type="EMBL" id="QNBE01000024">
    <property type="protein sequence ID" value="RKX70866.1"/>
    <property type="molecule type" value="Genomic_DNA"/>
</dbReference>
<accession>A0A660SL88</accession>
<proteinExistence type="predicted"/>
<dbReference type="PANTHER" id="PTHR13939">
    <property type="entry name" value="NICOTINAMIDE-NUCLEOTIDE AMIDOHYDROLASE PNCC"/>
    <property type="match status" value="1"/>
</dbReference>
<dbReference type="SMART" id="SM00852">
    <property type="entry name" value="MoCF_biosynth"/>
    <property type="match status" value="1"/>
</dbReference>
<evidence type="ECO:0000259" key="1">
    <source>
        <dbReference type="SMART" id="SM00852"/>
    </source>
</evidence>
<dbReference type="Gene3D" id="3.40.980.10">
    <property type="entry name" value="MoaB/Mog-like domain"/>
    <property type="match status" value="1"/>
</dbReference>
<protein>
    <recommendedName>
        <fullName evidence="1">MoaB/Mog domain-containing protein</fullName>
    </recommendedName>
</protein>